<keyword evidence="2" id="KW-1185">Reference proteome</keyword>
<organism evidence="1 2">
    <name type="scientific">Carboxylicivirga marina</name>
    <dbReference type="NCBI Taxonomy" id="2800988"/>
    <lineage>
        <taxon>Bacteria</taxon>
        <taxon>Pseudomonadati</taxon>
        <taxon>Bacteroidota</taxon>
        <taxon>Bacteroidia</taxon>
        <taxon>Marinilabiliales</taxon>
        <taxon>Marinilabiliaceae</taxon>
        <taxon>Carboxylicivirga</taxon>
    </lineage>
</organism>
<gene>
    <name evidence="1" type="ORF">JIV24_18575</name>
</gene>
<comment type="caution">
    <text evidence="1">The sequence shown here is derived from an EMBL/GenBank/DDBJ whole genome shotgun (WGS) entry which is preliminary data.</text>
</comment>
<proteinExistence type="predicted"/>
<accession>A0ABS1HNW6</accession>
<dbReference type="EMBL" id="JAENRR010000064">
    <property type="protein sequence ID" value="MBK3519359.1"/>
    <property type="molecule type" value="Genomic_DNA"/>
</dbReference>
<evidence type="ECO:0000313" key="2">
    <source>
        <dbReference type="Proteomes" id="UP000605676"/>
    </source>
</evidence>
<sequence length="49" mass="5947">MKRYSLSLLVLMFALNIFAQDFHTWLILMLRMNHKKLKRLMPLWNVVAT</sequence>
<protein>
    <submittedName>
        <fullName evidence="1">Uncharacterized protein</fullName>
    </submittedName>
</protein>
<reference evidence="1 2" key="1">
    <citation type="submission" date="2021-01" db="EMBL/GenBank/DDBJ databases">
        <title>Carboxyliciviraga sp.nov., isolated from coastal sediments.</title>
        <authorList>
            <person name="Lu D."/>
            <person name="Zhang T."/>
        </authorList>
    </citation>
    <scope>NUCLEOTIDE SEQUENCE [LARGE SCALE GENOMIC DNA]</scope>
    <source>
        <strain evidence="1 2">N1Y132</strain>
    </source>
</reference>
<dbReference type="RefSeq" id="WP_234445879.1">
    <property type="nucleotide sequence ID" value="NZ_JAENRR010000064.1"/>
</dbReference>
<evidence type="ECO:0000313" key="1">
    <source>
        <dbReference type="EMBL" id="MBK3519359.1"/>
    </source>
</evidence>
<dbReference type="Proteomes" id="UP000605676">
    <property type="component" value="Unassembled WGS sequence"/>
</dbReference>
<name>A0ABS1HNW6_9BACT</name>